<keyword evidence="2" id="KW-1185">Reference proteome</keyword>
<dbReference type="Pfam" id="PF01026">
    <property type="entry name" value="TatD_DNase"/>
    <property type="match status" value="1"/>
</dbReference>
<name>A0ABV6HKH1_9SPHI</name>
<dbReference type="GO" id="GO:0016787">
    <property type="term" value="F:hydrolase activity"/>
    <property type="evidence" value="ECO:0007669"/>
    <property type="project" value="UniProtKB-KW"/>
</dbReference>
<reference evidence="1 2" key="1">
    <citation type="submission" date="2024-09" db="EMBL/GenBank/DDBJ databases">
        <authorList>
            <person name="Sun Q."/>
            <person name="Mori K."/>
        </authorList>
    </citation>
    <scope>NUCLEOTIDE SEQUENCE [LARGE SCALE GENOMIC DNA]</scope>
    <source>
        <strain evidence="1 2">CCM 7765</strain>
    </source>
</reference>
<dbReference type="Gene3D" id="3.20.20.140">
    <property type="entry name" value="Metal-dependent hydrolases"/>
    <property type="match status" value="1"/>
</dbReference>
<protein>
    <submittedName>
        <fullName evidence="1">TatD family hydrolase</fullName>
    </submittedName>
</protein>
<gene>
    <name evidence="1" type="ORF">ACFFI0_13670</name>
</gene>
<dbReference type="EMBL" id="JBHLWO010000002">
    <property type="protein sequence ID" value="MFC0319362.1"/>
    <property type="molecule type" value="Genomic_DNA"/>
</dbReference>
<dbReference type="PANTHER" id="PTHR46124:SF2">
    <property type="entry name" value="D-AMINOACYL-TRNA DEACYLASE"/>
    <property type="match status" value="1"/>
</dbReference>
<keyword evidence="1" id="KW-0378">Hydrolase</keyword>
<dbReference type="RefSeq" id="WP_130856003.1">
    <property type="nucleotide sequence ID" value="NZ_JBHLWO010000002.1"/>
</dbReference>
<comment type="caution">
    <text evidence="1">The sequence shown here is derived from an EMBL/GenBank/DDBJ whole genome shotgun (WGS) entry which is preliminary data.</text>
</comment>
<dbReference type="PANTHER" id="PTHR46124">
    <property type="entry name" value="D-AMINOACYL-TRNA DEACYLASE"/>
    <property type="match status" value="1"/>
</dbReference>
<evidence type="ECO:0000313" key="2">
    <source>
        <dbReference type="Proteomes" id="UP001589774"/>
    </source>
</evidence>
<dbReference type="SUPFAM" id="SSF51556">
    <property type="entry name" value="Metallo-dependent hydrolases"/>
    <property type="match status" value="1"/>
</dbReference>
<dbReference type="InterPro" id="IPR001130">
    <property type="entry name" value="TatD-like"/>
</dbReference>
<accession>A0ABV6HKH1</accession>
<dbReference type="Proteomes" id="UP001589774">
    <property type="component" value="Unassembled WGS sequence"/>
</dbReference>
<dbReference type="InterPro" id="IPR032466">
    <property type="entry name" value="Metal_Hydrolase"/>
</dbReference>
<sequence>MRKFINIHTHNKQTEGVVSVINLGDNYNRCLDFNPCSIGIHPWFVTDTSFKGQLDELANYAAHETVFAIGECGLDKRCETEWLLQEKAFFEQIKLANRIDKPLLIHCVKAFGEVVQCLQKVNSKVPVIFHGFNRGITVARTLIEKGYYLSFGRSLIRDQHLESLKACPLTQLFLETDDAELEIETVYNKASVVLGMPVEALAVQLHENYARVKKTKFNI</sequence>
<organism evidence="1 2">
    <name type="scientific">Olivibacter oleidegradans</name>
    <dbReference type="NCBI Taxonomy" id="760123"/>
    <lineage>
        <taxon>Bacteria</taxon>
        <taxon>Pseudomonadati</taxon>
        <taxon>Bacteroidota</taxon>
        <taxon>Sphingobacteriia</taxon>
        <taxon>Sphingobacteriales</taxon>
        <taxon>Sphingobacteriaceae</taxon>
        <taxon>Olivibacter</taxon>
    </lineage>
</organism>
<evidence type="ECO:0000313" key="1">
    <source>
        <dbReference type="EMBL" id="MFC0319362.1"/>
    </source>
</evidence>
<proteinExistence type="predicted"/>